<dbReference type="PANTHER" id="PTHR22916">
    <property type="entry name" value="GLYCOSYLTRANSFERASE"/>
    <property type="match status" value="1"/>
</dbReference>
<comment type="caution">
    <text evidence="2">The sequence shown here is derived from an EMBL/GenBank/DDBJ whole genome shotgun (WGS) entry which is preliminary data.</text>
</comment>
<keyword evidence="2" id="KW-0808">Transferase</keyword>
<dbReference type="RefSeq" id="WP_143410407.1">
    <property type="nucleotide sequence ID" value="NZ_VHSF01000002.1"/>
</dbReference>
<dbReference type="EMBL" id="VHSF01000002">
    <property type="protein sequence ID" value="TRO65113.1"/>
    <property type="molecule type" value="Genomic_DNA"/>
</dbReference>
<feature type="domain" description="Glycosyltransferase 2-like" evidence="1">
    <location>
        <begin position="16"/>
        <end position="132"/>
    </location>
</feature>
<dbReference type="SUPFAM" id="SSF53448">
    <property type="entry name" value="Nucleotide-diphospho-sugar transferases"/>
    <property type="match status" value="1"/>
</dbReference>
<dbReference type="Gene3D" id="3.90.550.10">
    <property type="entry name" value="Spore Coat Polysaccharide Biosynthesis Protein SpsA, Chain A"/>
    <property type="match status" value="1"/>
</dbReference>
<dbReference type="InterPro" id="IPR001173">
    <property type="entry name" value="Glyco_trans_2-like"/>
</dbReference>
<dbReference type="InterPro" id="IPR029044">
    <property type="entry name" value="Nucleotide-diphossugar_trans"/>
</dbReference>
<reference evidence="2 3" key="1">
    <citation type="submission" date="2019-06" db="EMBL/GenBank/DDBJ databases">
        <title>Gramella sabulilitoris sp. nov., isolated from a marine sand.</title>
        <authorList>
            <person name="Yoon J.-H."/>
        </authorList>
    </citation>
    <scope>NUCLEOTIDE SEQUENCE [LARGE SCALE GENOMIC DNA]</scope>
    <source>
        <strain evidence="2 3">HSMS-1</strain>
    </source>
</reference>
<dbReference type="OrthoDB" id="199095at2"/>
<accession>A0A550I2B0</accession>
<evidence type="ECO:0000313" key="2">
    <source>
        <dbReference type="EMBL" id="TRO65113.1"/>
    </source>
</evidence>
<protein>
    <submittedName>
        <fullName evidence="2">Glycosyltransferase</fullName>
    </submittedName>
</protein>
<dbReference type="GO" id="GO:0016758">
    <property type="term" value="F:hexosyltransferase activity"/>
    <property type="evidence" value="ECO:0007669"/>
    <property type="project" value="UniProtKB-ARBA"/>
</dbReference>
<evidence type="ECO:0000259" key="1">
    <source>
        <dbReference type="Pfam" id="PF00535"/>
    </source>
</evidence>
<gene>
    <name evidence="2" type="ORF">FGM01_06820</name>
</gene>
<proteinExistence type="predicted"/>
<keyword evidence="3" id="KW-1185">Reference proteome</keyword>
<evidence type="ECO:0000313" key="3">
    <source>
        <dbReference type="Proteomes" id="UP000315131"/>
    </source>
</evidence>
<dbReference type="Proteomes" id="UP000315131">
    <property type="component" value="Unassembled WGS sequence"/>
</dbReference>
<name>A0A550I2B0_9FLAO</name>
<organism evidence="2 3">
    <name type="scientific">Christiangramia sabulilitoris</name>
    <dbReference type="NCBI Taxonomy" id="2583991"/>
    <lineage>
        <taxon>Bacteria</taxon>
        <taxon>Pseudomonadati</taxon>
        <taxon>Bacteroidota</taxon>
        <taxon>Flavobacteriia</taxon>
        <taxon>Flavobacteriales</taxon>
        <taxon>Flavobacteriaceae</taxon>
        <taxon>Christiangramia</taxon>
    </lineage>
</organism>
<dbReference type="Pfam" id="PF00535">
    <property type="entry name" value="Glycos_transf_2"/>
    <property type="match status" value="1"/>
</dbReference>
<dbReference type="AlphaFoldDB" id="A0A550I2B0"/>
<sequence>MLSDETSPKKIKPLISVCMITYRHENYLEQAVESILMQEGEFEMELVISNDNSPDKTAEIVKRLIANHNKGNCIKYFCPEKNLGVTQNLIFALKQCQGKYIAICEGDDFWTDETKLQKQIEFLENHEDYVVTYHDALVVNENGEVLKDSKLPASCRKDFTQIELMKGAYLLFLSICFRNIIEDYPREIYSVSTPDVFITSLLGNYGKGKYLPFIQKAGYRLHGGGVWGKKAQIKKLEMRLSLFKSLNSFYRSKDREVSFYYSDRISGTLRPIIFEYAKSKNWEAFINYCKLYFKHVKGIKKVNSLLFIQKMFLLFIIHRFLKN</sequence>
<dbReference type="PANTHER" id="PTHR22916:SF3">
    <property type="entry name" value="UDP-GLCNAC:BETAGAL BETA-1,3-N-ACETYLGLUCOSAMINYLTRANSFERASE-LIKE PROTEIN 1"/>
    <property type="match status" value="1"/>
</dbReference>